<comment type="similarity">
    <text evidence="4">Belongs to the protein N5-glutamine methyltransferase family. PrmC subfamily.</text>
</comment>
<accession>A0A840AZE9</accession>
<keyword evidence="8" id="KW-1185">Reference proteome</keyword>
<evidence type="ECO:0000259" key="5">
    <source>
        <dbReference type="Pfam" id="PF13847"/>
    </source>
</evidence>
<dbReference type="InterPro" id="IPR019874">
    <property type="entry name" value="RF_methyltr_PrmC"/>
</dbReference>
<feature type="binding site" evidence="4">
    <location>
        <position position="141"/>
    </location>
    <ligand>
        <name>S-adenosyl-L-methionine</name>
        <dbReference type="ChEBI" id="CHEBI:59789"/>
    </ligand>
</feature>
<dbReference type="CDD" id="cd02440">
    <property type="entry name" value="AdoMet_MTases"/>
    <property type="match status" value="1"/>
</dbReference>
<evidence type="ECO:0000313" key="8">
    <source>
        <dbReference type="Proteomes" id="UP000581447"/>
    </source>
</evidence>
<evidence type="ECO:0000256" key="2">
    <source>
        <dbReference type="ARBA" id="ARBA00022679"/>
    </source>
</evidence>
<comment type="function">
    <text evidence="4">Methylates the class 1 translation termination release factors RF1/PrfA and RF2/PrfB on the glutamine residue of the universally conserved GGQ motif.</text>
</comment>
<reference evidence="7 8" key="1">
    <citation type="submission" date="2020-08" db="EMBL/GenBank/DDBJ databases">
        <title>Genomic Encyclopedia of Type Strains, Phase IV (KMG-IV): sequencing the most valuable type-strain genomes for metagenomic binning, comparative biology and taxonomic classification.</title>
        <authorList>
            <person name="Goeker M."/>
        </authorList>
    </citation>
    <scope>NUCLEOTIDE SEQUENCE [LARGE SCALE GENOMIC DNA]</scope>
    <source>
        <strain evidence="7 8">DSM 29050</strain>
    </source>
</reference>
<dbReference type="InterPro" id="IPR029063">
    <property type="entry name" value="SAM-dependent_MTases_sf"/>
</dbReference>
<feature type="binding site" evidence="4">
    <location>
        <begin position="188"/>
        <end position="191"/>
    </location>
    <ligand>
        <name>substrate</name>
    </ligand>
</feature>
<comment type="catalytic activity">
    <reaction evidence="4">
        <text>L-glutaminyl-[peptide chain release factor] + S-adenosyl-L-methionine = N(5)-methyl-L-glutaminyl-[peptide chain release factor] + S-adenosyl-L-homocysteine + H(+)</text>
        <dbReference type="Rhea" id="RHEA:42896"/>
        <dbReference type="Rhea" id="RHEA-COMP:10271"/>
        <dbReference type="Rhea" id="RHEA-COMP:10272"/>
        <dbReference type="ChEBI" id="CHEBI:15378"/>
        <dbReference type="ChEBI" id="CHEBI:30011"/>
        <dbReference type="ChEBI" id="CHEBI:57856"/>
        <dbReference type="ChEBI" id="CHEBI:59789"/>
        <dbReference type="ChEBI" id="CHEBI:61891"/>
        <dbReference type="EC" id="2.1.1.297"/>
    </reaction>
</comment>
<feature type="binding site" evidence="4">
    <location>
        <position position="170"/>
    </location>
    <ligand>
        <name>S-adenosyl-L-methionine</name>
        <dbReference type="ChEBI" id="CHEBI:59789"/>
    </ligand>
</feature>
<dbReference type="PANTHER" id="PTHR18895:SF74">
    <property type="entry name" value="MTRF1L RELEASE FACTOR GLUTAMINE METHYLTRANSFERASE"/>
    <property type="match status" value="1"/>
</dbReference>
<evidence type="ECO:0000256" key="4">
    <source>
        <dbReference type="HAMAP-Rule" id="MF_02126"/>
    </source>
</evidence>
<feature type="binding site" evidence="4">
    <location>
        <position position="188"/>
    </location>
    <ligand>
        <name>S-adenosyl-L-methionine</name>
        <dbReference type="ChEBI" id="CHEBI:59789"/>
    </ligand>
</feature>
<name>A0A840AZE9_9SPHN</name>
<dbReference type="NCBIfam" id="TIGR03534">
    <property type="entry name" value="RF_mod_PrmC"/>
    <property type="match status" value="1"/>
</dbReference>
<evidence type="ECO:0000256" key="3">
    <source>
        <dbReference type="ARBA" id="ARBA00022691"/>
    </source>
</evidence>
<feature type="binding site" evidence="4">
    <location>
        <begin position="118"/>
        <end position="122"/>
    </location>
    <ligand>
        <name>S-adenosyl-L-methionine</name>
        <dbReference type="ChEBI" id="CHEBI:59789"/>
    </ligand>
</feature>
<dbReference type="NCBIfam" id="TIGR00536">
    <property type="entry name" value="hemK_fam"/>
    <property type="match status" value="1"/>
</dbReference>
<dbReference type="Proteomes" id="UP000581447">
    <property type="component" value="Unassembled WGS sequence"/>
</dbReference>
<dbReference type="Gene3D" id="3.40.50.150">
    <property type="entry name" value="Vaccinia Virus protein VP39"/>
    <property type="match status" value="1"/>
</dbReference>
<proteinExistence type="inferred from homology"/>
<dbReference type="Gene3D" id="1.10.8.10">
    <property type="entry name" value="DNA helicase RuvA subunit, C-terminal domain"/>
    <property type="match status" value="1"/>
</dbReference>
<dbReference type="Pfam" id="PF17827">
    <property type="entry name" value="PrmC_N"/>
    <property type="match status" value="1"/>
</dbReference>
<dbReference type="Pfam" id="PF13847">
    <property type="entry name" value="Methyltransf_31"/>
    <property type="match status" value="1"/>
</dbReference>
<dbReference type="InterPro" id="IPR040758">
    <property type="entry name" value="PrmC_N"/>
</dbReference>
<dbReference type="RefSeq" id="WP_183941791.1">
    <property type="nucleotide sequence ID" value="NZ_BAABBG010000005.1"/>
</dbReference>
<dbReference type="EMBL" id="JACIEA010000002">
    <property type="protein sequence ID" value="MBB3943478.1"/>
    <property type="molecule type" value="Genomic_DNA"/>
</dbReference>
<dbReference type="AlphaFoldDB" id="A0A840AZE9"/>
<sequence>MTGLASTLRDATDALTPVSATPRLDAELLMAHALGIDRSAMLLRMHDLAVPAGFAALLARRVADEPVPYITGMQAFWDLDLHVTPDVLIPRADSETVIEVAIAGFAGRDAPARILDLGTGSGALLLAALSVFGDAQGVGIDASAAALAVASGNAARLGLGGRAYFEQRDWTLDGWADGLGQFDLILCNPPYIEDATPLADMVARHEPHSALFAGPDGLRDYRILLKTLEKLLKTTGIAVFEIGFNQSKSVAKLGTDAGFTSELTHDLSGNPRVLRFSLGIAQPNR</sequence>
<evidence type="ECO:0000313" key="7">
    <source>
        <dbReference type="EMBL" id="MBB3943478.1"/>
    </source>
</evidence>
<dbReference type="GO" id="GO:0102559">
    <property type="term" value="F:peptide chain release factor N(5)-glutamine methyltransferase activity"/>
    <property type="evidence" value="ECO:0007669"/>
    <property type="project" value="UniProtKB-EC"/>
</dbReference>
<organism evidence="7 8">
    <name type="scientific">Sphingorhabdus rigui</name>
    <dbReference type="NCBI Taxonomy" id="1282858"/>
    <lineage>
        <taxon>Bacteria</taxon>
        <taxon>Pseudomonadati</taxon>
        <taxon>Pseudomonadota</taxon>
        <taxon>Alphaproteobacteria</taxon>
        <taxon>Sphingomonadales</taxon>
        <taxon>Sphingomonadaceae</taxon>
        <taxon>Sphingorhabdus</taxon>
    </lineage>
</organism>
<dbReference type="InterPro" id="IPR025714">
    <property type="entry name" value="Methyltranfer_dom"/>
</dbReference>
<dbReference type="GO" id="GO:0003676">
    <property type="term" value="F:nucleic acid binding"/>
    <property type="evidence" value="ECO:0007669"/>
    <property type="project" value="InterPro"/>
</dbReference>
<dbReference type="InterPro" id="IPR002052">
    <property type="entry name" value="DNA_methylase_N6_adenine_CS"/>
</dbReference>
<feature type="domain" description="Release factor glutamine methyltransferase N-terminal" evidence="6">
    <location>
        <begin position="8"/>
        <end position="72"/>
    </location>
</feature>
<dbReference type="PROSITE" id="PS00092">
    <property type="entry name" value="N6_MTASE"/>
    <property type="match status" value="1"/>
</dbReference>
<gene>
    <name evidence="4" type="primary">prmC</name>
    <name evidence="7" type="ORF">GGR91_001736</name>
</gene>
<comment type="caution">
    <text evidence="7">The sequence shown here is derived from an EMBL/GenBank/DDBJ whole genome shotgun (WGS) entry which is preliminary data.</text>
</comment>
<dbReference type="GO" id="GO:0032259">
    <property type="term" value="P:methylation"/>
    <property type="evidence" value="ECO:0007669"/>
    <property type="project" value="UniProtKB-KW"/>
</dbReference>
<dbReference type="HAMAP" id="MF_02126">
    <property type="entry name" value="RF_methyltr_PrmC"/>
    <property type="match status" value="1"/>
</dbReference>
<dbReference type="InterPro" id="IPR050320">
    <property type="entry name" value="N5-glutamine_MTase"/>
</dbReference>
<keyword evidence="1 4" id="KW-0489">Methyltransferase</keyword>
<protein>
    <recommendedName>
        <fullName evidence="4">Release factor glutamine methyltransferase</fullName>
        <shortName evidence="4">RF MTase</shortName>
        <ecNumber evidence="4">2.1.1.297</ecNumber>
    </recommendedName>
    <alternativeName>
        <fullName evidence="4">N5-glutamine methyltransferase PrmC</fullName>
    </alternativeName>
    <alternativeName>
        <fullName evidence="4">Protein-(glutamine-N5) MTase PrmC</fullName>
    </alternativeName>
    <alternativeName>
        <fullName evidence="4">Protein-glutamine N-methyltransferase PrmC</fullName>
    </alternativeName>
</protein>
<feature type="domain" description="Methyltransferase" evidence="5">
    <location>
        <begin position="112"/>
        <end position="240"/>
    </location>
</feature>
<keyword evidence="3 4" id="KW-0949">S-adenosyl-L-methionine</keyword>
<dbReference type="SUPFAM" id="SSF53335">
    <property type="entry name" value="S-adenosyl-L-methionine-dependent methyltransferases"/>
    <property type="match status" value="1"/>
</dbReference>
<dbReference type="InterPro" id="IPR004556">
    <property type="entry name" value="HemK-like"/>
</dbReference>
<keyword evidence="2 4" id="KW-0808">Transferase</keyword>
<dbReference type="EC" id="2.1.1.297" evidence="4"/>
<evidence type="ECO:0000256" key="1">
    <source>
        <dbReference type="ARBA" id="ARBA00022603"/>
    </source>
</evidence>
<dbReference type="PANTHER" id="PTHR18895">
    <property type="entry name" value="HEMK METHYLTRANSFERASE"/>
    <property type="match status" value="1"/>
</dbReference>
<evidence type="ECO:0000259" key="6">
    <source>
        <dbReference type="Pfam" id="PF17827"/>
    </source>
</evidence>